<keyword evidence="1" id="KW-1133">Transmembrane helix</keyword>
<keyword evidence="1" id="KW-0812">Transmembrane</keyword>
<protein>
    <submittedName>
        <fullName evidence="2">Uncharacterized protein</fullName>
    </submittedName>
</protein>
<evidence type="ECO:0000256" key="1">
    <source>
        <dbReference type="SAM" id="Phobius"/>
    </source>
</evidence>
<keyword evidence="1" id="KW-0472">Membrane</keyword>
<dbReference type="AlphaFoldDB" id="A0A5N5RKQ8"/>
<sequence length="69" mass="7986">MSLIGRNLLSLYLMHLPLVYVSFAYWPNIDPWLMILINVCCLSMVVMLFAEMLRRLHLGVLIGEKGYSL</sequence>
<comment type="caution">
    <text evidence="2">The sequence shown here is derived from an EMBL/GenBank/DDBJ whole genome shotgun (WGS) entry which is preliminary data.</text>
</comment>
<reference evidence="2 3" key="1">
    <citation type="journal article" date="2019" name="Int. J. Syst. Evol. Microbiol.">
        <title>Bifidobacterium jacchi sp. nov., isolated from the faeces of a baby common marmoset (Callithrix jacchus).</title>
        <authorList>
            <person name="Modesto M."/>
            <person name="Watanabe K."/>
            <person name="Arita M."/>
            <person name="Satti M."/>
            <person name="Oki K."/>
            <person name="Sciavilla P."/>
            <person name="Patavino C."/>
            <person name="Camma C."/>
            <person name="Michelini S."/>
            <person name="Sgorbati B."/>
            <person name="Mattarelli P."/>
        </authorList>
    </citation>
    <scope>NUCLEOTIDE SEQUENCE [LARGE SCALE GENOMIC DNA]</scope>
    <source>
        <strain evidence="2 3">MRM 9.3</strain>
    </source>
</reference>
<evidence type="ECO:0000313" key="3">
    <source>
        <dbReference type="Proteomes" id="UP000326336"/>
    </source>
</evidence>
<organism evidence="2 3">
    <name type="scientific">Bifidobacterium jacchi</name>
    <dbReference type="NCBI Taxonomy" id="2490545"/>
    <lineage>
        <taxon>Bacteria</taxon>
        <taxon>Bacillati</taxon>
        <taxon>Actinomycetota</taxon>
        <taxon>Actinomycetes</taxon>
        <taxon>Bifidobacteriales</taxon>
        <taxon>Bifidobacteriaceae</taxon>
        <taxon>Bifidobacterium</taxon>
    </lineage>
</organism>
<keyword evidence="3" id="KW-1185">Reference proteome</keyword>
<name>A0A5N5RKQ8_9BIFI</name>
<feature type="transmembrane region" description="Helical" evidence="1">
    <location>
        <begin position="7"/>
        <end position="26"/>
    </location>
</feature>
<evidence type="ECO:0000313" key="2">
    <source>
        <dbReference type="EMBL" id="KAB5607530.1"/>
    </source>
</evidence>
<proteinExistence type="predicted"/>
<feature type="transmembrane region" description="Helical" evidence="1">
    <location>
        <begin position="32"/>
        <end position="50"/>
    </location>
</feature>
<accession>A0A5N5RKQ8</accession>
<dbReference type="Proteomes" id="UP000326336">
    <property type="component" value="Unassembled WGS sequence"/>
</dbReference>
<dbReference type="EMBL" id="RQSP01000010">
    <property type="protein sequence ID" value="KAB5607530.1"/>
    <property type="molecule type" value="Genomic_DNA"/>
</dbReference>
<gene>
    <name evidence="2" type="ORF">EHS19_04245</name>
</gene>